<keyword evidence="3" id="KW-1185">Reference proteome</keyword>
<evidence type="ECO:0008006" key="4">
    <source>
        <dbReference type="Google" id="ProtNLM"/>
    </source>
</evidence>
<gene>
    <name evidence="2" type="ORF">F0L74_03220</name>
</gene>
<accession>A0A5B2W3C6</accession>
<dbReference type="RefSeq" id="WP_149836383.1">
    <property type="nucleotide sequence ID" value="NZ_VUOC01000001.1"/>
</dbReference>
<evidence type="ECO:0000313" key="3">
    <source>
        <dbReference type="Proteomes" id="UP000324611"/>
    </source>
</evidence>
<protein>
    <recommendedName>
        <fullName evidence="4">DUF4136 domain-containing protein</fullName>
    </recommendedName>
</protein>
<reference evidence="2 3" key="1">
    <citation type="submission" date="2019-09" db="EMBL/GenBank/DDBJ databases">
        <title>Chitinophaga ginsengihumi sp. nov., isolated from soil of ginseng rhizosphere.</title>
        <authorList>
            <person name="Lee J."/>
        </authorList>
    </citation>
    <scope>NUCLEOTIDE SEQUENCE [LARGE SCALE GENOMIC DNA]</scope>
    <source>
        <strain evidence="2 3">BN140078</strain>
    </source>
</reference>
<name>A0A5B2W3C6_9BACT</name>
<feature type="signal peptide" evidence="1">
    <location>
        <begin position="1"/>
        <end position="23"/>
    </location>
</feature>
<dbReference type="Proteomes" id="UP000324611">
    <property type="component" value="Unassembled WGS sequence"/>
</dbReference>
<reference evidence="2 3" key="2">
    <citation type="submission" date="2019-09" db="EMBL/GenBank/DDBJ databases">
        <authorList>
            <person name="Jin C."/>
        </authorList>
    </citation>
    <scope>NUCLEOTIDE SEQUENCE [LARGE SCALE GENOMIC DNA]</scope>
    <source>
        <strain evidence="2 3">BN140078</strain>
    </source>
</reference>
<evidence type="ECO:0000256" key="1">
    <source>
        <dbReference type="SAM" id="SignalP"/>
    </source>
</evidence>
<feature type="chain" id="PRO_5022729861" description="DUF4136 domain-containing protein" evidence="1">
    <location>
        <begin position="24"/>
        <end position="206"/>
    </location>
</feature>
<dbReference type="AlphaFoldDB" id="A0A5B2W3C6"/>
<comment type="caution">
    <text evidence="2">The sequence shown here is derived from an EMBL/GenBank/DDBJ whole genome shotgun (WGS) entry which is preliminary data.</text>
</comment>
<proteinExistence type="predicted"/>
<dbReference type="EMBL" id="VUOC01000001">
    <property type="protein sequence ID" value="KAA2244987.1"/>
    <property type="molecule type" value="Genomic_DNA"/>
</dbReference>
<keyword evidence="1" id="KW-0732">Signal</keyword>
<evidence type="ECO:0000313" key="2">
    <source>
        <dbReference type="EMBL" id="KAA2244987.1"/>
    </source>
</evidence>
<sequence length="206" mass="22677">MMRAIPVLYAISAICFLSCTASKKNVLLVTSHPNDAQKTYHTLLITGEGDVAARYDIENMAMAIRSRLRKVNMHCNFAFLGDPRKVDINANLKKAITAHPYDALLRITPQDARLKKLYRLPTGPYYTGTPGGNSTVHFDDGVIHRLVLEFGMVLTEAEGQVVWAGTLLTNTQGPPTQVIHTTIGKRLAAVFKDNQLLLPPLVTSAH</sequence>
<organism evidence="2 3">
    <name type="scientific">Chitinophaga agrisoli</name>
    <dbReference type="NCBI Taxonomy" id="2607653"/>
    <lineage>
        <taxon>Bacteria</taxon>
        <taxon>Pseudomonadati</taxon>
        <taxon>Bacteroidota</taxon>
        <taxon>Chitinophagia</taxon>
        <taxon>Chitinophagales</taxon>
        <taxon>Chitinophagaceae</taxon>
        <taxon>Chitinophaga</taxon>
    </lineage>
</organism>